<reference evidence="8 9" key="1">
    <citation type="submission" date="2015-02" db="EMBL/GenBank/DDBJ databases">
        <title>Draft genome sequences of ten Microbacterium spp. with emphasis on heavy metal contaminated environments.</title>
        <authorList>
            <person name="Corretto E."/>
        </authorList>
    </citation>
    <scope>NUCLEOTIDE SEQUENCE [LARGE SCALE GENOMIC DNA]</scope>
    <source>
        <strain evidence="8 9">BEL4b</strain>
    </source>
</reference>
<dbReference type="EMBL" id="JYIW01000023">
    <property type="protein sequence ID" value="KJL29481.1"/>
    <property type="molecule type" value="Genomic_DNA"/>
</dbReference>
<dbReference type="Gene3D" id="1.20.1720.10">
    <property type="entry name" value="Multidrug resistance protein D"/>
    <property type="match status" value="1"/>
</dbReference>
<dbReference type="AlphaFoldDB" id="A0A0F0LD53"/>
<keyword evidence="4 6" id="KW-1133">Transmembrane helix</keyword>
<accession>A0A0F0LD53</accession>
<feature type="transmembrane region" description="Helical" evidence="6">
    <location>
        <begin position="149"/>
        <end position="169"/>
    </location>
</feature>
<evidence type="ECO:0000259" key="7">
    <source>
        <dbReference type="PROSITE" id="PS50850"/>
    </source>
</evidence>
<feature type="transmembrane region" description="Helical" evidence="6">
    <location>
        <begin position="349"/>
        <end position="368"/>
    </location>
</feature>
<dbReference type="GO" id="GO:0022857">
    <property type="term" value="F:transmembrane transporter activity"/>
    <property type="evidence" value="ECO:0007669"/>
    <property type="project" value="InterPro"/>
</dbReference>
<evidence type="ECO:0000313" key="9">
    <source>
        <dbReference type="Proteomes" id="UP000033640"/>
    </source>
</evidence>
<dbReference type="Proteomes" id="UP000033640">
    <property type="component" value="Unassembled WGS sequence"/>
</dbReference>
<feature type="transmembrane region" description="Helical" evidence="6">
    <location>
        <begin position="21"/>
        <end position="39"/>
    </location>
</feature>
<keyword evidence="2" id="KW-0813">Transport</keyword>
<feature type="transmembrane region" description="Helical" evidence="6">
    <location>
        <begin position="236"/>
        <end position="260"/>
    </location>
</feature>
<evidence type="ECO:0000313" key="8">
    <source>
        <dbReference type="EMBL" id="KJL29481.1"/>
    </source>
</evidence>
<feature type="domain" description="Major facilitator superfamily (MFS) profile" evidence="7">
    <location>
        <begin position="26"/>
        <end position="467"/>
    </location>
</feature>
<dbReference type="Pfam" id="PF07690">
    <property type="entry name" value="MFS_1"/>
    <property type="match status" value="1"/>
</dbReference>
<name>A0A0F0LD53_9MICO</name>
<feature type="transmembrane region" description="Helical" evidence="6">
    <location>
        <begin position="280"/>
        <end position="304"/>
    </location>
</feature>
<feature type="transmembrane region" description="Helical" evidence="6">
    <location>
        <begin position="412"/>
        <end position="434"/>
    </location>
</feature>
<evidence type="ECO:0000256" key="2">
    <source>
        <dbReference type="ARBA" id="ARBA00022448"/>
    </source>
</evidence>
<dbReference type="PROSITE" id="PS50850">
    <property type="entry name" value="MFS"/>
    <property type="match status" value="1"/>
</dbReference>
<gene>
    <name evidence="8" type="primary">stp_3</name>
    <name evidence="8" type="ORF">RS83_01498</name>
</gene>
<evidence type="ECO:0000256" key="3">
    <source>
        <dbReference type="ARBA" id="ARBA00022692"/>
    </source>
</evidence>
<evidence type="ECO:0000256" key="5">
    <source>
        <dbReference type="ARBA" id="ARBA00023136"/>
    </source>
</evidence>
<dbReference type="InterPro" id="IPR020846">
    <property type="entry name" value="MFS_dom"/>
</dbReference>
<proteinExistence type="predicted"/>
<feature type="transmembrane region" description="Helical" evidence="6">
    <location>
        <begin position="316"/>
        <end position="337"/>
    </location>
</feature>
<protein>
    <submittedName>
        <fullName evidence="8">Multidrug resistance protein stp</fullName>
    </submittedName>
</protein>
<keyword evidence="3 6" id="KW-0812">Transmembrane</keyword>
<comment type="subcellular location">
    <subcellularLocation>
        <location evidence="1">Cell membrane</location>
        <topology evidence="1">Multi-pass membrane protein</topology>
    </subcellularLocation>
</comment>
<feature type="transmembrane region" description="Helical" evidence="6">
    <location>
        <begin position="92"/>
        <end position="111"/>
    </location>
</feature>
<feature type="transmembrane region" description="Helical" evidence="6">
    <location>
        <begin position="117"/>
        <end position="137"/>
    </location>
</feature>
<evidence type="ECO:0000256" key="6">
    <source>
        <dbReference type="SAM" id="Phobius"/>
    </source>
</evidence>
<organism evidence="8 9">
    <name type="scientific">Microbacterium oxydans</name>
    <dbReference type="NCBI Taxonomy" id="82380"/>
    <lineage>
        <taxon>Bacteria</taxon>
        <taxon>Bacillati</taxon>
        <taxon>Actinomycetota</taxon>
        <taxon>Actinomycetes</taxon>
        <taxon>Micrococcales</taxon>
        <taxon>Microbacteriaceae</taxon>
        <taxon>Microbacterium</taxon>
    </lineage>
</organism>
<dbReference type="Gene3D" id="1.20.1250.20">
    <property type="entry name" value="MFS general substrate transporter like domains"/>
    <property type="match status" value="1"/>
</dbReference>
<dbReference type="InterPro" id="IPR036259">
    <property type="entry name" value="MFS_trans_sf"/>
</dbReference>
<dbReference type="GO" id="GO:0005886">
    <property type="term" value="C:plasma membrane"/>
    <property type="evidence" value="ECO:0007669"/>
    <property type="project" value="UniProtKB-SubCell"/>
</dbReference>
<dbReference type="SUPFAM" id="SSF103473">
    <property type="entry name" value="MFS general substrate transporter"/>
    <property type="match status" value="1"/>
</dbReference>
<dbReference type="InterPro" id="IPR011701">
    <property type="entry name" value="MFS"/>
</dbReference>
<dbReference type="OrthoDB" id="3717319at2"/>
<dbReference type="PANTHER" id="PTHR42718">
    <property type="entry name" value="MAJOR FACILITATOR SUPERFAMILY MULTIDRUG TRANSPORTER MFSC"/>
    <property type="match status" value="1"/>
</dbReference>
<feature type="transmembrane region" description="Helical" evidence="6">
    <location>
        <begin position="440"/>
        <end position="462"/>
    </location>
</feature>
<dbReference type="PANTHER" id="PTHR42718:SF9">
    <property type="entry name" value="MAJOR FACILITATOR SUPERFAMILY MULTIDRUG TRANSPORTER MFSC"/>
    <property type="match status" value="1"/>
</dbReference>
<sequence>MQSQTITASPGLAAREPVRGGRAVGLVATLILGVLSFQLNASMITPALPDIAAQLGEDIGQVSQVSSLFFVAGAVGGVVLGRWSDFIGRKRALFVVLGLLSVGTLLCLFAPNLTVLLIGRVLQGASSAAFQLAYVILSESLSTKVFGTTLGIITAINGGVGGVDGYIGGLLSQTFGFRSIFVVIFVVGLIAIVCVALVIPASARGASTGKMDWWGAAVLSIALISVTYFVSSGPSAGWLAPITLLYLAGTIVALVVFWFVEKSRATPLIAVEHLRSRQVWPVVATTVLTLSSVFAVINFTVVLLSQDATNGFGLDAATSALLFLAPPALIGVFAAPLSGWLAGRTGWIPILRIGMIACLALLIVIAVMPQSFWVVFAMIALLGVTYNGIVLTTINGLGVVQSPAEAPAALPGLNGSAFGIGAGLGIGIVAPFAAQGTPGGYATALWISVGITALALITSFLITPRPTAAD</sequence>
<keyword evidence="5 6" id="KW-0472">Membrane</keyword>
<comment type="caution">
    <text evidence="8">The sequence shown here is derived from an EMBL/GenBank/DDBJ whole genome shotgun (WGS) entry which is preliminary data.</text>
</comment>
<feature type="transmembrane region" description="Helical" evidence="6">
    <location>
        <begin position="59"/>
        <end position="80"/>
    </location>
</feature>
<feature type="transmembrane region" description="Helical" evidence="6">
    <location>
        <begin position="211"/>
        <end position="230"/>
    </location>
</feature>
<feature type="transmembrane region" description="Helical" evidence="6">
    <location>
        <begin position="175"/>
        <end position="199"/>
    </location>
</feature>
<evidence type="ECO:0000256" key="1">
    <source>
        <dbReference type="ARBA" id="ARBA00004651"/>
    </source>
</evidence>
<dbReference type="PATRIC" id="fig|82380.11.peg.1536"/>
<dbReference type="RefSeq" id="WP_052678950.1">
    <property type="nucleotide sequence ID" value="NZ_CAKKLT010000024.1"/>
</dbReference>
<feature type="transmembrane region" description="Helical" evidence="6">
    <location>
        <begin position="374"/>
        <end position="400"/>
    </location>
</feature>
<evidence type="ECO:0000256" key="4">
    <source>
        <dbReference type="ARBA" id="ARBA00022989"/>
    </source>
</evidence>